<dbReference type="PANTHER" id="PTHR10353">
    <property type="entry name" value="GLYCOSYL HYDROLASE"/>
    <property type="match status" value="1"/>
</dbReference>
<dbReference type="InterPro" id="IPR017853">
    <property type="entry name" value="GH"/>
</dbReference>
<evidence type="ECO:0000313" key="5">
    <source>
        <dbReference type="EMBL" id="RZC33358.1"/>
    </source>
</evidence>
<dbReference type="Proteomes" id="UP000292052">
    <property type="component" value="Unassembled WGS sequence"/>
</dbReference>
<evidence type="ECO:0000256" key="2">
    <source>
        <dbReference type="ARBA" id="ARBA00022801"/>
    </source>
</evidence>
<dbReference type="Pfam" id="PF00232">
    <property type="entry name" value="Glyco_hydro_1"/>
    <property type="match status" value="1"/>
</dbReference>
<dbReference type="EMBL" id="QDEB01089578">
    <property type="protein sequence ID" value="RZC33358.1"/>
    <property type="molecule type" value="Genomic_DNA"/>
</dbReference>
<feature type="non-terminal residue" evidence="5">
    <location>
        <position position="375"/>
    </location>
</feature>
<dbReference type="AlphaFoldDB" id="A0A482VLW1"/>
<gene>
    <name evidence="5" type="ORF">BDFB_013944</name>
</gene>
<evidence type="ECO:0000256" key="1">
    <source>
        <dbReference type="ARBA" id="ARBA00010838"/>
    </source>
</evidence>
<comment type="caution">
    <text evidence="5">The sequence shown here is derived from an EMBL/GenBank/DDBJ whole genome shotgun (WGS) entry which is preliminary data.</text>
</comment>
<dbReference type="STRING" id="1661398.A0A482VLW1"/>
<keyword evidence="3" id="KW-0326">Glycosidase</keyword>
<dbReference type="InterPro" id="IPR001360">
    <property type="entry name" value="Glyco_hydro_1"/>
</dbReference>
<evidence type="ECO:0000256" key="3">
    <source>
        <dbReference type="ARBA" id="ARBA00023295"/>
    </source>
</evidence>
<protein>
    <submittedName>
        <fullName evidence="5">Glyco hydro 1 domain containing protein</fullName>
    </submittedName>
</protein>
<feature type="non-terminal residue" evidence="5">
    <location>
        <position position="1"/>
    </location>
</feature>
<evidence type="ECO:0000256" key="4">
    <source>
        <dbReference type="RuleBase" id="RU003690"/>
    </source>
</evidence>
<proteinExistence type="inferred from homology"/>
<accession>A0A482VLW1</accession>
<dbReference type="Gene3D" id="3.20.20.80">
    <property type="entry name" value="Glycosidases"/>
    <property type="match status" value="1"/>
</dbReference>
<reference evidence="5 6" key="1">
    <citation type="submission" date="2017-03" db="EMBL/GenBank/DDBJ databases">
        <title>Genome of the blue death feigning beetle - Asbolus verrucosus.</title>
        <authorList>
            <person name="Rider S.D."/>
        </authorList>
    </citation>
    <scope>NUCLEOTIDE SEQUENCE [LARGE SCALE GENOMIC DNA]</scope>
    <source>
        <strain evidence="5">Butters</strain>
        <tissue evidence="5">Head and leg muscle</tissue>
    </source>
</reference>
<comment type="similarity">
    <text evidence="1 4">Belongs to the glycosyl hydrolase 1 family.</text>
</comment>
<name>A0A482VLW1_ASBVE</name>
<dbReference type="GO" id="GO:0008422">
    <property type="term" value="F:beta-glucosidase activity"/>
    <property type="evidence" value="ECO:0007669"/>
    <property type="project" value="TreeGrafter"/>
</dbReference>
<dbReference type="OrthoDB" id="65569at2759"/>
<evidence type="ECO:0000313" key="6">
    <source>
        <dbReference type="Proteomes" id="UP000292052"/>
    </source>
</evidence>
<dbReference type="PROSITE" id="PS00653">
    <property type="entry name" value="GLYCOSYL_HYDROL_F1_2"/>
    <property type="match status" value="1"/>
</dbReference>
<keyword evidence="6" id="KW-1185">Reference proteome</keyword>
<dbReference type="GO" id="GO:0005975">
    <property type="term" value="P:carbohydrate metabolic process"/>
    <property type="evidence" value="ECO:0007669"/>
    <property type="project" value="InterPro"/>
</dbReference>
<organism evidence="5 6">
    <name type="scientific">Asbolus verrucosus</name>
    <name type="common">Desert ironclad beetle</name>
    <dbReference type="NCBI Taxonomy" id="1661398"/>
    <lineage>
        <taxon>Eukaryota</taxon>
        <taxon>Metazoa</taxon>
        <taxon>Ecdysozoa</taxon>
        <taxon>Arthropoda</taxon>
        <taxon>Hexapoda</taxon>
        <taxon>Insecta</taxon>
        <taxon>Pterygota</taxon>
        <taxon>Neoptera</taxon>
        <taxon>Endopterygota</taxon>
        <taxon>Coleoptera</taxon>
        <taxon>Polyphaga</taxon>
        <taxon>Cucujiformia</taxon>
        <taxon>Tenebrionidae</taxon>
        <taxon>Pimeliinae</taxon>
        <taxon>Asbolus</taxon>
    </lineage>
</organism>
<keyword evidence="2" id="KW-0378">Hydrolase</keyword>
<dbReference type="SUPFAM" id="SSF51445">
    <property type="entry name" value="(Trans)glycosidases"/>
    <property type="match status" value="1"/>
</dbReference>
<sequence>TTNEEIINKKFPEDFLFGASTAAYQIEGAWNEDGKGENVWDRFTHTRPEMISNNETGDVACDSYHKYLEDVAMLKNLGVTHYRFSLSWSRILPTGLVNKINQAGVDYYKNLITALKENGIEPYVTLYHGDLPQPLQDLGGWPSPLLVDYFADYARLVFTHFGDDVKNWMTVNEPKQTCQQGYEYGNSPPAYKSTGVGSYLCAHTILKAHAKAYHIYDEEFRATQNGRVTMVIDTAWYEPASDSEQDKEAAERKLQFEFGWFANPIFNGNYPQVMIDRIADRSLKEGFLKSRLPEFMPEEIDYIKGTYDFFAVNHYTTNIVEWSEDYEIGNPSTDADISVTSENLVFITLILRVPTEQELLKSQLNIINKSLLRSV</sequence>
<dbReference type="InterPro" id="IPR033132">
    <property type="entry name" value="GH_1_N_CS"/>
</dbReference>
<dbReference type="PANTHER" id="PTHR10353:SF36">
    <property type="entry name" value="LP05116P"/>
    <property type="match status" value="1"/>
</dbReference>